<gene>
    <name evidence="2" type="ORF">BC793_102420</name>
</gene>
<dbReference type="AlphaFoldDB" id="A0A316FRJ0"/>
<feature type="transmembrane region" description="Helical" evidence="1">
    <location>
        <begin position="15"/>
        <end position="36"/>
    </location>
</feature>
<comment type="caution">
    <text evidence="2">The sequence shown here is derived from an EMBL/GenBank/DDBJ whole genome shotgun (WGS) entry which is preliminary data.</text>
</comment>
<organism evidence="2 3">
    <name type="scientific">Actinoplanes xinjiangensis</name>
    <dbReference type="NCBI Taxonomy" id="512350"/>
    <lineage>
        <taxon>Bacteria</taxon>
        <taxon>Bacillati</taxon>
        <taxon>Actinomycetota</taxon>
        <taxon>Actinomycetes</taxon>
        <taxon>Micromonosporales</taxon>
        <taxon>Micromonosporaceae</taxon>
        <taxon>Actinoplanes</taxon>
    </lineage>
</organism>
<proteinExistence type="predicted"/>
<evidence type="ECO:0000313" key="2">
    <source>
        <dbReference type="EMBL" id="PWK51391.1"/>
    </source>
</evidence>
<protein>
    <submittedName>
        <fullName evidence="2">Uncharacterized protein (TIGR02611 family)</fullName>
    </submittedName>
</protein>
<sequence length="124" mass="13589">MRVLDRIRSNSTGRLALKIGVGIVGGLVVAVGIILIPFPGPGWAIVILGLAILAVEFHWARGVLAFTKRHVQGWTHWIGRQSLPLRALIGLVGMVFISAVVWTSFKVSMDIDLVQVSLDWLRAR</sequence>
<dbReference type="RefSeq" id="WP_109589841.1">
    <property type="nucleotide sequence ID" value="NZ_BONA01000001.1"/>
</dbReference>
<dbReference type="InterPro" id="IPR019099">
    <property type="entry name" value="Uncharacterised_PGPGW_TM"/>
</dbReference>
<dbReference type="NCBIfam" id="TIGR02611">
    <property type="entry name" value="TIGR02611 family protein"/>
    <property type="match status" value="1"/>
</dbReference>
<feature type="transmembrane region" description="Helical" evidence="1">
    <location>
        <begin position="42"/>
        <end position="64"/>
    </location>
</feature>
<dbReference type="EMBL" id="QGGR01000002">
    <property type="protein sequence ID" value="PWK51391.1"/>
    <property type="molecule type" value="Genomic_DNA"/>
</dbReference>
<evidence type="ECO:0000313" key="3">
    <source>
        <dbReference type="Proteomes" id="UP000245697"/>
    </source>
</evidence>
<reference evidence="2 3" key="1">
    <citation type="submission" date="2018-05" db="EMBL/GenBank/DDBJ databases">
        <title>Genomic Encyclopedia of Archaeal and Bacterial Type Strains, Phase II (KMG-II): from individual species to whole genera.</title>
        <authorList>
            <person name="Goeker M."/>
        </authorList>
    </citation>
    <scope>NUCLEOTIDE SEQUENCE [LARGE SCALE GENOMIC DNA]</scope>
    <source>
        <strain evidence="2 3">DSM 45184</strain>
    </source>
</reference>
<dbReference type="OrthoDB" id="3295542at2"/>
<keyword evidence="1" id="KW-0812">Transmembrane</keyword>
<accession>A0A316FRJ0</accession>
<name>A0A316FRJ0_9ACTN</name>
<keyword evidence="1" id="KW-1133">Transmembrane helix</keyword>
<keyword evidence="3" id="KW-1185">Reference proteome</keyword>
<dbReference type="Pfam" id="PF09656">
    <property type="entry name" value="PGPGW"/>
    <property type="match status" value="1"/>
</dbReference>
<feature type="transmembrane region" description="Helical" evidence="1">
    <location>
        <begin position="85"/>
        <end position="105"/>
    </location>
</feature>
<evidence type="ECO:0000256" key="1">
    <source>
        <dbReference type="SAM" id="Phobius"/>
    </source>
</evidence>
<dbReference type="InterPro" id="IPR013434">
    <property type="entry name" value="CHP02611"/>
</dbReference>
<dbReference type="Proteomes" id="UP000245697">
    <property type="component" value="Unassembled WGS sequence"/>
</dbReference>
<keyword evidence="1" id="KW-0472">Membrane</keyword>